<feature type="compositionally biased region" description="Polar residues" evidence="1">
    <location>
        <begin position="9"/>
        <end position="23"/>
    </location>
</feature>
<dbReference type="HOGENOM" id="CLU_050498_0_0_0"/>
<dbReference type="EMBL" id="AP006861">
    <property type="protein sequence ID" value="BAE81363.1"/>
    <property type="molecule type" value="Genomic_DNA"/>
</dbReference>
<dbReference type="AlphaFoldDB" id="Q254C5"/>
<evidence type="ECO:0000313" key="3">
    <source>
        <dbReference type="Proteomes" id="UP000001260"/>
    </source>
</evidence>
<sequence length="429" mass="45499">MKNFFKSVKAQNSRDTTSTDQNLFSCGSNENSMYQPWNVSGQRIANIVRDANGTPSTGSIALKSDLKDYLQKGDITTTGTFLRTAGGLMIGNINMGGSSTVVGLPTSYKTSTVNSTDMASVGMVSEDIGALANNVTDLINRINDLVSTNGLDKLIEDLGTPEGDKGTLKNPQNAKWLVRGGGNSMQGDLGFKKSEQSAPTDLDPTIKNLIITGGTTKNRVTAALGAVSTGTGKENLQRILAVKDVLETVAGISQHNSLYPNWSGMEIPFVSLKQTSNGSSTPNYEKSRNSENYITTTDNSSVTLLRRGIYLVSFIYDFSQSTVTSPGISPSGYCRLSGDSYPSETLSLIKNPALAAANVSCSLSLTPNGGAKKECYKIEGKSDSTLIGNTYIFVEGSQASVSTILSFDVTSSPAVTTRTWTVSFIGAAY</sequence>
<proteinExistence type="predicted"/>
<evidence type="ECO:0000313" key="2">
    <source>
        <dbReference type="EMBL" id="BAE81363.1"/>
    </source>
</evidence>
<organism evidence="2 3">
    <name type="scientific">Chlamydia felis (strain Fe/C-56)</name>
    <name type="common">Chlamydophila felis</name>
    <dbReference type="NCBI Taxonomy" id="264202"/>
    <lineage>
        <taxon>Bacteria</taxon>
        <taxon>Pseudomonadati</taxon>
        <taxon>Chlamydiota</taxon>
        <taxon>Chlamydiia</taxon>
        <taxon>Chlamydiales</taxon>
        <taxon>Chlamydiaceae</taxon>
        <taxon>Chlamydia/Chlamydophila group</taxon>
        <taxon>Chlamydia</taxon>
    </lineage>
</organism>
<dbReference type="RefSeq" id="WP_011458143.1">
    <property type="nucleotide sequence ID" value="NC_007899.1"/>
</dbReference>
<gene>
    <name evidence="2" type="primary">awa1</name>
    <name evidence="2" type="ordered locus">CF0591</name>
</gene>
<protein>
    <submittedName>
        <fullName evidence="2">Cell wall associated hydrolases</fullName>
    </submittedName>
</protein>
<accession>Q254C5</accession>
<feature type="region of interest" description="Disordered" evidence="1">
    <location>
        <begin position="1"/>
        <end position="23"/>
    </location>
</feature>
<dbReference type="Proteomes" id="UP000001260">
    <property type="component" value="Chromosome"/>
</dbReference>
<dbReference type="OrthoDB" id="17392at2"/>
<reference evidence="2 3" key="1">
    <citation type="journal article" date="2006" name="DNA Res.">
        <title>Genome sequence of the cat pathogen, Chlamydophila felis.</title>
        <authorList>
            <person name="Azuma Y."/>
            <person name="Hirakawa H."/>
            <person name="Yamashita A."/>
            <person name="Cai Y."/>
            <person name="Rahman M.A."/>
            <person name="Suzuki H."/>
            <person name="Mitaku S."/>
            <person name="Toh H."/>
            <person name="Goto S."/>
            <person name="Murakami T."/>
            <person name="Sugi K."/>
            <person name="Hayashi H."/>
            <person name="Fukushi H."/>
            <person name="Hattori M."/>
            <person name="Kuhara S."/>
            <person name="Shirai M."/>
        </authorList>
    </citation>
    <scope>NUCLEOTIDE SEQUENCE [LARGE SCALE GENOMIC DNA]</scope>
    <source>
        <strain evidence="2 3">Fe/C-56</strain>
    </source>
</reference>
<keyword evidence="3" id="KW-1185">Reference proteome</keyword>
<dbReference type="KEGG" id="cfe:CF0591"/>
<evidence type="ECO:0000256" key="1">
    <source>
        <dbReference type="SAM" id="MobiDB-lite"/>
    </source>
</evidence>
<name>Q254C5_CHLFF</name>
<dbReference type="GO" id="GO:0016787">
    <property type="term" value="F:hydrolase activity"/>
    <property type="evidence" value="ECO:0007669"/>
    <property type="project" value="UniProtKB-KW"/>
</dbReference>
<keyword evidence="2" id="KW-0378">Hydrolase</keyword>